<dbReference type="Gene3D" id="3.30.980.10">
    <property type="entry name" value="Threonyl-trna Synthetase, Chain A, domain 2"/>
    <property type="match status" value="1"/>
</dbReference>
<dbReference type="InterPro" id="IPR045864">
    <property type="entry name" value="aa-tRNA-synth_II/BPL/LPL"/>
</dbReference>
<dbReference type="InterPro" id="IPR012947">
    <property type="entry name" value="tRNA_SAD"/>
</dbReference>
<dbReference type="InterPro" id="IPR018165">
    <property type="entry name" value="Ala-tRNA-synth_IIc_core"/>
</dbReference>
<comment type="caution">
    <text evidence="15">The sequence shown here is derived from an EMBL/GenBank/DDBJ whole genome shotgun (WGS) entry which is preliminary data.</text>
</comment>
<dbReference type="SUPFAM" id="SSF55681">
    <property type="entry name" value="Class II aaRS and biotin synthetases"/>
    <property type="match status" value="1"/>
</dbReference>
<dbReference type="Pfam" id="PF07973">
    <property type="entry name" value="tRNA_SAD"/>
    <property type="match status" value="1"/>
</dbReference>
<dbReference type="Gene3D" id="3.30.54.20">
    <property type="match status" value="1"/>
</dbReference>
<evidence type="ECO:0000256" key="5">
    <source>
        <dbReference type="ARBA" id="ARBA00022741"/>
    </source>
</evidence>
<dbReference type="GO" id="GO:0000049">
    <property type="term" value="F:tRNA binding"/>
    <property type="evidence" value="ECO:0007669"/>
    <property type="project" value="UniProtKB-KW"/>
</dbReference>
<evidence type="ECO:0000256" key="3">
    <source>
        <dbReference type="ARBA" id="ARBA00022598"/>
    </source>
</evidence>
<dbReference type="PROSITE" id="PS50860">
    <property type="entry name" value="AA_TRNA_LIGASE_II_ALA"/>
    <property type="match status" value="1"/>
</dbReference>
<keyword evidence="6 13" id="KW-0862">Zinc</keyword>
<keyword evidence="4 13" id="KW-0479">Metal-binding</keyword>
<evidence type="ECO:0000256" key="8">
    <source>
        <dbReference type="ARBA" id="ARBA00022884"/>
    </source>
</evidence>
<evidence type="ECO:0000256" key="10">
    <source>
        <dbReference type="ARBA" id="ARBA00023146"/>
    </source>
</evidence>
<dbReference type="Pfam" id="PF02272">
    <property type="entry name" value="DHHA1"/>
    <property type="match status" value="1"/>
</dbReference>
<dbReference type="FunFam" id="3.10.310.40:FF:000001">
    <property type="entry name" value="Alanine--tRNA ligase"/>
    <property type="match status" value="1"/>
</dbReference>
<dbReference type="Pfam" id="PF01411">
    <property type="entry name" value="tRNA-synt_2c"/>
    <property type="match status" value="1"/>
</dbReference>
<evidence type="ECO:0000256" key="11">
    <source>
        <dbReference type="ARBA" id="ARBA00024779"/>
    </source>
</evidence>
<keyword evidence="5 13" id="KW-0547">Nucleotide-binding</keyword>
<dbReference type="InterPro" id="IPR018164">
    <property type="entry name" value="Ala-tRNA-synth_IIc_N"/>
</dbReference>
<dbReference type="CDD" id="cd00673">
    <property type="entry name" value="AlaRS_core"/>
    <property type="match status" value="1"/>
</dbReference>
<dbReference type="EC" id="6.1.1.7" evidence="13"/>
<dbReference type="Gene3D" id="3.10.310.40">
    <property type="match status" value="1"/>
</dbReference>
<dbReference type="PANTHER" id="PTHR11777:SF9">
    <property type="entry name" value="ALANINE--TRNA LIGASE, CYTOPLASMIC"/>
    <property type="match status" value="1"/>
</dbReference>
<dbReference type="FunFam" id="3.30.980.10:FF:000004">
    <property type="entry name" value="Alanine--tRNA ligase, cytoplasmic"/>
    <property type="match status" value="1"/>
</dbReference>
<comment type="catalytic activity">
    <reaction evidence="12 13">
        <text>tRNA(Ala) + L-alanine + ATP = L-alanyl-tRNA(Ala) + AMP + diphosphate</text>
        <dbReference type="Rhea" id="RHEA:12540"/>
        <dbReference type="Rhea" id="RHEA-COMP:9657"/>
        <dbReference type="Rhea" id="RHEA-COMP:9923"/>
        <dbReference type="ChEBI" id="CHEBI:30616"/>
        <dbReference type="ChEBI" id="CHEBI:33019"/>
        <dbReference type="ChEBI" id="CHEBI:57972"/>
        <dbReference type="ChEBI" id="CHEBI:78442"/>
        <dbReference type="ChEBI" id="CHEBI:78497"/>
        <dbReference type="ChEBI" id="CHEBI:456215"/>
        <dbReference type="EC" id="6.1.1.7"/>
    </reaction>
</comment>
<dbReference type="SMART" id="SM00863">
    <property type="entry name" value="tRNA_SAD"/>
    <property type="match status" value="1"/>
</dbReference>
<dbReference type="InterPro" id="IPR009000">
    <property type="entry name" value="Transl_B-barrel_sf"/>
</dbReference>
<dbReference type="SUPFAM" id="SSF55186">
    <property type="entry name" value="ThrRS/AlaRS common domain"/>
    <property type="match status" value="1"/>
</dbReference>
<dbReference type="InterPro" id="IPR018163">
    <property type="entry name" value="Thr/Ala-tRNA-synth_IIc_edit"/>
</dbReference>
<keyword evidence="2 13" id="KW-0820">tRNA-binding</keyword>
<dbReference type="FunFam" id="3.30.54.20:FF:000001">
    <property type="entry name" value="Alanine--tRNA ligase"/>
    <property type="match status" value="1"/>
</dbReference>
<evidence type="ECO:0000256" key="12">
    <source>
        <dbReference type="ARBA" id="ARBA00048300"/>
    </source>
</evidence>
<name>A0A7W7MPE0_9ACTN</name>
<dbReference type="Proteomes" id="UP000578112">
    <property type="component" value="Unassembled WGS sequence"/>
</dbReference>
<keyword evidence="13" id="KW-0963">Cytoplasm</keyword>
<gene>
    <name evidence="13" type="primary">alaS</name>
    <name evidence="15" type="ORF">BJ971_001810</name>
</gene>
<feature type="binding site" evidence="13">
    <location>
        <position position="687"/>
    </location>
    <ligand>
        <name>Zn(2+)</name>
        <dbReference type="ChEBI" id="CHEBI:29105"/>
    </ligand>
</feature>
<dbReference type="HAMAP" id="MF_00036_B">
    <property type="entry name" value="Ala_tRNA_synth_B"/>
    <property type="match status" value="1"/>
</dbReference>
<evidence type="ECO:0000256" key="9">
    <source>
        <dbReference type="ARBA" id="ARBA00022917"/>
    </source>
</evidence>
<comment type="similarity">
    <text evidence="1 13">Belongs to the class-II aminoacyl-tRNA synthetase family.</text>
</comment>
<dbReference type="GO" id="GO:0005829">
    <property type="term" value="C:cytosol"/>
    <property type="evidence" value="ECO:0007669"/>
    <property type="project" value="TreeGrafter"/>
</dbReference>
<evidence type="ECO:0000313" key="15">
    <source>
        <dbReference type="EMBL" id="MBB4761254.1"/>
    </source>
</evidence>
<keyword evidence="8 13" id="KW-0694">RNA-binding</keyword>
<evidence type="ECO:0000256" key="1">
    <source>
        <dbReference type="ARBA" id="ARBA00008226"/>
    </source>
</evidence>
<dbReference type="RefSeq" id="WP_184991547.1">
    <property type="nucleotide sequence ID" value="NZ_BOMK01000016.1"/>
</dbReference>
<dbReference type="Gene3D" id="3.30.930.10">
    <property type="entry name" value="Bira Bifunctional Protein, Domain 2"/>
    <property type="match status" value="1"/>
</dbReference>
<evidence type="ECO:0000256" key="13">
    <source>
        <dbReference type="HAMAP-Rule" id="MF_00036"/>
    </source>
</evidence>
<dbReference type="InterPro" id="IPR023033">
    <property type="entry name" value="Ala_tRNA_ligase_euk/bac"/>
</dbReference>
<dbReference type="InterPro" id="IPR002318">
    <property type="entry name" value="Ala-tRNA-lgiase_IIc"/>
</dbReference>
<dbReference type="SUPFAM" id="SSF50447">
    <property type="entry name" value="Translation proteins"/>
    <property type="match status" value="1"/>
</dbReference>
<dbReference type="PRINTS" id="PR00980">
    <property type="entry name" value="TRNASYNTHALA"/>
</dbReference>
<comment type="subcellular location">
    <subcellularLocation>
        <location evidence="13">Cytoplasm</location>
    </subcellularLocation>
</comment>
<sequence length="894" mass="96486">MKTAEIKRRFLAHFEANGHTVVPSAPLPAIEDPNLLFINAGMVQFVPFFLGQRTPPYERAASVQKCIRTPDIDEVGKTSRHGTFFQMNGNFSFGDYFKAEAIRLAWELSTNTVDKGGFGLDPSRVWATVYLDDDEAFEMWRATGVPAERIVRRGKKDNWWHMGIPGPGGTCSELFYDRGPEYGKEGGPEVDEDRYMEYWNLVFMQYEITDVKSKDTFTIVSDLPKKNIDTGMGLERVASILQGVDNLYEIDEVKPILARAAELSGKVYGAHSGHEAGTSHPDDVRLRVIADHVRTTLMLIGDGVTPSNEGRGYVLRRIMRRAIRAMRLLGWQGATFPELLPVARDCMSPSYPELAEEFVRISTYAYAEEEAFLSTLRAGTTILDSAITETKRSGGAKLSGAQAFQLHDTYGFPIDLTLEIAAEQGLDVDREGFRRLMADQRSRAKADAAARKSGHADLSAYRSMLDDGGPVEFTGYAEVTRESRVRALLGAGGKSVAAAGEGDYVELVLDTTPFYAEGGGQQADTGVINVGGGQVEVVDVQQPLPGLIVHKARVLRGEVRAGETGFAEIDVTRRKAISRSHTATHLIHQTMRAFLGESATQAGSLNAPGRLRFDFNTPGAVSASVLHDVEQQVNEVLLRDLEVHAFITTQEEARRLGAMALFGEKYGDEVRVVEVGDYARELCGGTHVARSGQLGLVKILNESSIGAGVRRVEALVGIDAFGFLAKEHLLVARLAELFRVPGDQVADRVEQTVTALRDAEKELEKMRAQLVLGGAGALAEQARDLHGVAYVGAEAPEGAAANDVRTLAQEIRGKIDSARPAVVAVAARSNGKASLIVAINAAARSRGLSAADLVKGALSGRGGGNADLAQGGGVPADQVNQLLAAVEKAVGEAA</sequence>
<evidence type="ECO:0000256" key="7">
    <source>
        <dbReference type="ARBA" id="ARBA00022840"/>
    </source>
</evidence>
<dbReference type="InterPro" id="IPR050058">
    <property type="entry name" value="Ala-tRNA_ligase"/>
</dbReference>
<dbReference type="GO" id="GO:0006419">
    <property type="term" value="P:alanyl-tRNA aminoacylation"/>
    <property type="evidence" value="ECO:0007669"/>
    <property type="project" value="UniProtKB-UniRule"/>
</dbReference>
<proteinExistence type="inferred from homology"/>
<protein>
    <recommendedName>
        <fullName evidence="13">Alanine--tRNA ligase</fullName>
        <ecNumber evidence="13">6.1.1.7</ecNumber>
    </recommendedName>
    <alternativeName>
        <fullName evidence="13">Alanyl-tRNA synthetase</fullName>
        <shortName evidence="13">AlaRS</shortName>
    </alternativeName>
</protein>
<evidence type="ECO:0000256" key="6">
    <source>
        <dbReference type="ARBA" id="ARBA00022833"/>
    </source>
</evidence>
<evidence type="ECO:0000259" key="14">
    <source>
        <dbReference type="PROSITE" id="PS50860"/>
    </source>
</evidence>
<organism evidence="15 16">
    <name type="scientific">Actinoplanes digitatis</name>
    <dbReference type="NCBI Taxonomy" id="1868"/>
    <lineage>
        <taxon>Bacteria</taxon>
        <taxon>Bacillati</taxon>
        <taxon>Actinomycetota</taxon>
        <taxon>Actinomycetes</taxon>
        <taxon>Micromonosporales</taxon>
        <taxon>Micromonosporaceae</taxon>
        <taxon>Actinoplanes</taxon>
    </lineage>
</organism>
<keyword evidence="7 13" id="KW-0067">ATP-binding</keyword>
<dbReference type="Gene3D" id="6.10.250.550">
    <property type="match status" value="1"/>
</dbReference>
<dbReference type="GO" id="GO:0005524">
    <property type="term" value="F:ATP binding"/>
    <property type="evidence" value="ECO:0007669"/>
    <property type="project" value="UniProtKB-UniRule"/>
</dbReference>
<dbReference type="Gene3D" id="2.40.30.130">
    <property type="match status" value="1"/>
</dbReference>
<comment type="cofactor">
    <cofactor evidence="13">
        <name>Zn(2+)</name>
        <dbReference type="ChEBI" id="CHEBI:29105"/>
    </cofactor>
    <text evidence="13">Binds 1 zinc ion per subunit.</text>
</comment>
<dbReference type="InterPro" id="IPR018162">
    <property type="entry name" value="Ala-tRNA-ligase_IIc_anticod-bd"/>
</dbReference>
<dbReference type="EMBL" id="JACHNH010000001">
    <property type="protein sequence ID" value="MBB4761254.1"/>
    <property type="molecule type" value="Genomic_DNA"/>
</dbReference>
<dbReference type="GO" id="GO:0008270">
    <property type="term" value="F:zinc ion binding"/>
    <property type="evidence" value="ECO:0007669"/>
    <property type="project" value="UniProtKB-UniRule"/>
</dbReference>
<dbReference type="NCBIfam" id="TIGR00344">
    <property type="entry name" value="alaS"/>
    <property type="match status" value="1"/>
</dbReference>
<evidence type="ECO:0000313" key="16">
    <source>
        <dbReference type="Proteomes" id="UP000578112"/>
    </source>
</evidence>
<keyword evidence="9 13" id="KW-0648">Protein biosynthesis</keyword>
<dbReference type="SUPFAM" id="SSF101353">
    <property type="entry name" value="Putative anticodon-binding domain of alanyl-tRNA synthetase (AlaRS)"/>
    <property type="match status" value="1"/>
</dbReference>
<dbReference type="GO" id="GO:0004813">
    <property type="term" value="F:alanine-tRNA ligase activity"/>
    <property type="evidence" value="ECO:0007669"/>
    <property type="project" value="UniProtKB-UniRule"/>
</dbReference>
<dbReference type="GO" id="GO:0002161">
    <property type="term" value="F:aminoacyl-tRNA deacylase activity"/>
    <property type="evidence" value="ECO:0007669"/>
    <property type="project" value="TreeGrafter"/>
</dbReference>
<feature type="binding site" evidence="13">
    <location>
        <position position="585"/>
    </location>
    <ligand>
        <name>Zn(2+)</name>
        <dbReference type="ChEBI" id="CHEBI:29105"/>
    </ligand>
</feature>
<comment type="function">
    <text evidence="11 13">Catalyzes the attachment of alanine to tRNA(Ala) in a two-step reaction: alanine is first activated by ATP to form Ala-AMP and then transferred to the acceptor end of tRNA(Ala). Also edits incorrectly charged Ser-tRNA(Ala) and Gly-tRNA(Ala) via its editing domain.</text>
</comment>
<evidence type="ECO:0000256" key="2">
    <source>
        <dbReference type="ARBA" id="ARBA00022555"/>
    </source>
</evidence>
<evidence type="ECO:0000256" key="4">
    <source>
        <dbReference type="ARBA" id="ARBA00022723"/>
    </source>
</evidence>
<accession>A0A7W7MPE0</accession>
<keyword evidence="3 13" id="KW-0436">Ligase</keyword>
<dbReference type="AlphaFoldDB" id="A0A7W7MPE0"/>
<comment type="domain">
    <text evidence="13">Consists of three domains; the N-terminal catalytic domain, the editing domain and the C-terminal C-Ala domain. The editing domain removes incorrectly charged amino acids, while the C-Ala domain, along with tRNA(Ala), serves as a bridge to cooperatively bring together the editing and aminoacylation centers thus stimulating deacylation of misacylated tRNAs.</text>
</comment>
<dbReference type="PANTHER" id="PTHR11777">
    <property type="entry name" value="ALANYL-TRNA SYNTHETASE"/>
    <property type="match status" value="1"/>
</dbReference>
<feature type="binding site" evidence="13">
    <location>
        <position position="581"/>
    </location>
    <ligand>
        <name>Zn(2+)</name>
        <dbReference type="ChEBI" id="CHEBI:29105"/>
    </ligand>
</feature>
<reference evidence="15 16" key="1">
    <citation type="submission" date="2020-08" db="EMBL/GenBank/DDBJ databases">
        <title>Sequencing the genomes of 1000 actinobacteria strains.</title>
        <authorList>
            <person name="Klenk H.-P."/>
        </authorList>
    </citation>
    <scope>NUCLEOTIDE SEQUENCE [LARGE SCALE GENOMIC DNA]</scope>
    <source>
        <strain evidence="15 16">DSM 43149</strain>
    </source>
</reference>
<dbReference type="InterPro" id="IPR003156">
    <property type="entry name" value="DHHA1_dom"/>
</dbReference>
<feature type="binding site" evidence="13">
    <location>
        <position position="683"/>
    </location>
    <ligand>
        <name>Zn(2+)</name>
        <dbReference type="ChEBI" id="CHEBI:29105"/>
    </ligand>
</feature>
<keyword evidence="10 13" id="KW-0030">Aminoacyl-tRNA synthetase</keyword>
<feature type="domain" description="Alanyl-transfer RNA synthetases family profile" evidence="14">
    <location>
        <begin position="1"/>
        <end position="726"/>
    </location>
</feature>
<keyword evidence="16" id="KW-1185">Reference proteome</keyword>